<feature type="non-terminal residue" evidence="1">
    <location>
        <position position="1"/>
    </location>
</feature>
<sequence>VFNKKLLKKVRASKDLTSGTLCLKRTRLSFLKPNIVVSSSPTPFVILSSSKIPFGTPPLLLVHPLSAKIIGEVVLDLESSYKLGPPILVVSLLTSSSSLVPSKVKGKDMLLEGKYIGESQDLEGFRPSMWDNEEED</sequence>
<accession>A0ABC8V1H6</accession>
<name>A0ABC8V1H6_9AQUA</name>
<reference evidence="1 2" key="1">
    <citation type="submission" date="2024-02" db="EMBL/GenBank/DDBJ databases">
        <authorList>
            <person name="Vignale AGUSTIN F."/>
            <person name="Sosa J E."/>
            <person name="Modenutti C."/>
        </authorList>
    </citation>
    <scope>NUCLEOTIDE SEQUENCE [LARGE SCALE GENOMIC DNA]</scope>
</reference>
<protein>
    <submittedName>
        <fullName evidence="1">Uncharacterized protein</fullName>
    </submittedName>
</protein>
<evidence type="ECO:0000313" key="2">
    <source>
        <dbReference type="Proteomes" id="UP001642360"/>
    </source>
</evidence>
<organism evidence="1 2">
    <name type="scientific">Ilex paraguariensis</name>
    <name type="common">yerba mate</name>
    <dbReference type="NCBI Taxonomy" id="185542"/>
    <lineage>
        <taxon>Eukaryota</taxon>
        <taxon>Viridiplantae</taxon>
        <taxon>Streptophyta</taxon>
        <taxon>Embryophyta</taxon>
        <taxon>Tracheophyta</taxon>
        <taxon>Spermatophyta</taxon>
        <taxon>Magnoliopsida</taxon>
        <taxon>eudicotyledons</taxon>
        <taxon>Gunneridae</taxon>
        <taxon>Pentapetalae</taxon>
        <taxon>asterids</taxon>
        <taxon>campanulids</taxon>
        <taxon>Aquifoliales</taxon>
        <taxon>Aquifoliaceae</taxon>
        <taxon>Ilex</taxon>
    </lineage>
</organism>
<dbReference type="AlphaFoldDB" id="A0ABC8V1H6"/>
<keyword evidence="2" id="KW-1185">Reference proteome</keyword>
<comment type="caution">
    <text evidence="1">The sequence shown here is derived from an EMBL/GenBank/DDBJ whole genome shotgun (WGS) entry which is preliminary data.</text>
</comment>
<dbReference type="EMBL" id="CAUOFW020009836">
    <property type="protein sequence ID" value="CAK9187187.1"/>
    <property type="molecule type" value="Genomic_DNA"/>
</dbReference>
<gene>
    <name evidence="1" type="ORF">ILEXP_LOCUS57699</name>
</gene>
<evidence type="ECO:0000313" key="1">
    <source>
        <dbReference type="EMBL" id="CAK9187187.1"/>
    </source>
</evidence>
<proteinExistence type="predicted"/>
<dbReference type="Proteomes" id="UP001642360">
    <property type="component" value="Unassembled WGS sequence"/>
</dbReference>